<organism evidence="1 2">
    <name type="scientific">Brachionus plicatilis</name>
    <name type="common">Marine rotifer</name>
    <name type="synonym">Brachionus muelleri</name>
    <dbReference type="NCBI Taxonomy" id="10195"/>
    <lineage>
        <taxon>Eukaryota</taxon>
        <taxon>Metazoa</taxon>
        <taxon>Spiralia</taxon>
        <taxon>Gnathifera</taxon>
        <taxon>Rotifera</taxon>
        <taxon>Eurotatoria</taxon>
        <taxon>Monogononta</taxon>
        <taxon>Pseudotrocha</taxon>
        <taxon>Ploima</taxon>
        <taxon>Brachionidae</taxon>
        <taxon>Brachionus</taxon>
    </lineage>
</organism>
<dbReference type="EMBL" id="REGN01008123">
    <property type="protein sequence ID" value="RNA04392.1"/>
    <property type="molecule type" value="Genomic_DNA"/>
</dbReference>
<evidence type="ECO:0000313" key="2">
    <source>
        <dbReference type="Proteomes" id="UP000276133"/>
    </source>
</evidence>
<keyword evidence="2" id="KW-1185">Reference proteome</keyword>
<sequence length="76" mass="8999">MGQNRRFHRTNYAFGIPHTNIWFEINPKPTEAHHVLQNVPATPRVADSLPKWIGSVRNLRLNANKYNDRKHNWNNK</sequence>
<gene>
    <name evidence="1" type="ORF">BpHYR1_036557</name>
</gene>
<protein>
    <submittedName>
        <fullName evidence="1">Uncharacterized protein</fullName>
    </submittedName>
</protein>
<dbReference type="AlphaFoldDB" id="A0A3M7PYX3"/>
<accession>A0A3M7PYX3</accession>
<evidence type="ECO:0000313" key="1">
    <source>
        <dbReference type="EMBL" id="RNA04392.1"/>
    </source>
</evidence>
<dbReference type="Proteomes" id="UP000276133">
    <property type="component" value="Unassembled WGS sequence"/>
</dbReference>
<reference evidence="1 2" key="1">
    <citation type="journal article" date="2018" name="Sci. Rep.">
        <title>Genomic signatures of local adaptation to the degree of environmental predictability in rotifers.</title>
        <authorList>
            <person name="Franch-Gras L."/>
            <person name="Hahn C."/>
            <person name="Garcia-Roger E.M."/>
            <person name="Carmona M.J."/>
            <person name="Serra M."/>
            <person name="Gomez A."/>
        </authorList>
    </citation>
    <scope>NUCLEOTIDE SEQUENCE [LARGE SCALE GENOMIC DNA]</scope>
    <source>
        <strain evidence="1">HYR1</strain>
    </source>
</reference>
<name>A0A3M7PYX3_BRAPC</name>
<proteinExistence type="predicted"/>
<comment type="caution">
    <text evidence="1">The sequence shown here is derived from an EMBL/GenBank/DDBJ whole genome shotgun (WGS) entry which is preliminary data.</text>
</comment>